<dbReference type="InterPro" id="IPR002931">
    <property type="entry name" value="Transglutaminase-like"/>
</dbReference>
<keyword evidence="5" id="KW-1185">Reference proteome</keyword>
<dbReference type="SUPFAM" id="SSF54001">
    <property type="entry name" value="Cysteine proteinases"/>
    <property type="match status" value="1"/>
</dbReference>
<evidence type="ECO:0000313" key="4">
    <source>
        <dbReference type="EMBL" id="ANJ57316.1"/>
    </source>
</evidence>
<evidence type="ECO:0000256" key="1">
    <source>
        <dbReference type="SAM" id="SignalP"/>
    </source>
</evidence>
<evidence type="ECO:0000259" key="2">
    <source>
        <dbReference type="Pfam" id="PF01841"/>
    </source>
</evidence>
<protein>
    <recommendedName>
        <fullName evidence="6">Transglutaminase</fullName>
    </recommendedName>
</protein>
<dbReference type="EMBL" id="CP014870">
    <property type="protein sequence ID" value="ANJ57316.1"/>
    <property type="molecule type" value="Genomic_DNA"/>
</dbReference>
<evidence type="ECO:0000313" key="5">
    <source>
        <dbReference type="Proteomes" id="UP000078354"/>
    </source>
</evidence>
<dbReference type="Gene3D" id="3.10.620.30">
    <property type="match status" value="1"/>
</dbReference>
<dbReference type="AlphaFoldDB" id="A0A191YX45"/>
<feature type="domain" description="DUF3857" evidence="3">
    <location>
        <begin position="49"/>
        <end position="208"/>
    </location>
</feature>
<reference evidence="4 5" key="1">
    <citation type="journal article" date="2018" name="Syst. Appl. Microbiol.">
        <title>Pseudomonas silesiensis sp. nov. strain A3T isolated from a biological pesticide sewage treatment plant and analysis of the complete genome sequence.</title>
        <authorList>
            <person name="Kaminski M.A."/>
            <person name="Furmanczyk E.M."/>
            <person name="Sobczak A."/>
            <person name="Dziembowski A."/>
            <person name="Lipinski L."/>
        </authorList>
    </citation>
    <scope>NUCLEOTIDE SEQUENCE [LARGE SCALE GENOMIC DNA]</scope>
    <source>
        <strain evidence="4 5">A3</strain>
    </source>
</reference>
<evidence type="ECO:0008006" key="6">
    <source>
        <dbReference type="Google" id="ProtNLM"/>
    </source>
</evidence>
<dbReference type="Proteomes" id="UP000078354">
    <property type="component" value="Chromosome"/>
</dbReference>
<dbReference type="STRING" id="1853130.PMA3_20035"/>
<dbReference type="KEGG" id="psil:PMA3_20035"/>
<dbReference type="Pfam" id="PF01841">
    <property type="entry name" value="Transglut_core"/>
    <property type="match status" value="1"/>
</dbReference>
<gene>
    <name evidence="4" type="ORF">PMA3_20035</name>
</gene>
<dbReference type="InterPro" id="IPR024618">
    <property type="entry name" value="DUF3857"/>
</dbReference>
<feature type="chain" id="PRO_5008250095" description="Transglutaminase" evidence="1">
    <location>
        <begin position="28"/>
        <end position="620"/>
    </location>
</feature>
<proteinExistence type="predicted"/>
<feature type="domain" description="Transglutaminase-like" evidence="2">
    <location>
        <begin position="260"/>
        <end position="333"/>
    </location>
</feature>
<name>A0A191YX45_9PSED</name>
<dbReference type="Gene3D" id="2.60.40.3140">
    <property type="match status" value="1"/>
</dbReference>
<evidence type="ECO:0000259" key="3">
    <source>
        <dbReference type="Pfam" id="PF12969"/>
    </source>
</evidence>
<dbReference type="Pfam" id="PF12969">
    <property type="entry name" value="DUF3857"/>
    <property type="match status" value="1"/>
</dbReference>
<sequence length="620" mass="68650">MRLYIFQCFRLLGFIACCLMAVTPALANNDGADTSVTIEKDIRKYVINADGSYIATNDVVVLINEERAVKVYSQYYLNYNRSLENLEVVEAFTQKPDGRKFLVQFDQIKEQQERESADAPMFQDTLVKVVIFPDVAVGDRLIIRSRTHRHTALFPQQFESLSHPTFHPTKQYTLVYDLPQSMPLYADTRGFKASDPVTMAGRTLYRWDNIPDKKARIENGSVAYQDYGQYLAVSTFPDFKVFAQAYDARAKSRVTTDISQLAQTITAHLIDPRDKAIALNDWVRKNIRYVAVYVGAGSVVPNPVETILANRYGDCKDHVALLESLLSAVGIESTPALLNAENAYTLPKVPTLGVINHAITYIPTLDLYLDSTAEGVAGGYLPIFILDKPVVFSKSGTLGRTPSTQDGKVESNTVFKVRANGEAEFTHSSRITGWAAEANRYAVNSMSAVDRNQLVQKVLASFGQTGKGAFSATQLEAGNNELSIKMVGLSENLVAFPGPTGIFTMSSFAGGIAQNVFTFAAESNRVQAFTCISVETEEQARFEFAKEVSIVAVPKSMTLRHEKFEYISNYSKEPGAVVVRRYLKFHNPSTLCSPEDFKGMSSVIGSMISDLKSQIVVQVQ</sequence>
<dbReference type="InterPro" id="IPR038765">
    <property type="entry name" value="Papain-like_cys_pep_sf"/>
</dbReference>
<dbReference type="RefSeq" id="WP_064678812.1">
    <property type="nucleotide sequence ID" value="NZ_CP014870.1"/>
</dbReference>
<organism evidence="4 5">
    <name type="scientific">Pseudomonas silesiensis</name>
    <dbReference type="NCBI Taxonomy" id="1853130"/>
    <lineage>
        <taxon>Bacteria</taxon>
        <taxon>Pseudomonadati</taxon>
        <taxon>Pseudomonadota</taxon>
        <taxon>Gammaproteobacteria</taxon>
        <taxon>Pseudomonadales</taxon>
        <taxon>Pseudomonadaceae</taxon>
        <taxon>Pseudomonas</taxon>
    </lineage>
</organism>
<feature type="signal peptide" evidence="1">
    <location>
        <begin position="1"/>
        <end position="27"/>
    </location>
</feature>
<keyword evidence="1" id="KW-0732">Signal</keyword>
<accession>A0A191YX45</accession>